<dbReference type="Proteomes" id="UP000199048">
    <property type="component" value="Unassembled WGS sequence"/>
</dbReference>
<gene>
    <name evidence="1" type="ORF">SAMN05192568_107117</name>
</gene>
<dbReference type="AlphaFoldDB" id="A0A1I4UII8"/>
<reference evidence="2" key="1">
    <citation type="submission" date="2016-10" db="EMBL/GenBank/DDBJ databases">
        <authorList>
            <person name="Varghese N."/>
            <person name="Submissions S."/>
        </authorList>
    </citation>
    <scope>NUCLEOTIDE SEQUENCE [LARGE SCALE GENOMIC DNA]</scope>
    <source>
        <strain evidence="2">BL36</strain>
    </source>
</reference>
<dbReference type="EMBL" id="FOTK01000071">
    <property type="protein sequence ID" value="SFM88701.1"/>
    <property type="molecule type" value="Genomic_DNA"/>
</dbReference>
<evidence type="ECO:0000313" key="2">
    <source>
        <dbReference type="Proteomes" id="UP000199048"/>
    </source>
</evidence>
<keyword evidence="2" id="KW-1185">Reference proteome</keyword>
<name>A0A1I4UII8_9HYPH</name>
<protein>
    <recommendedName>
        <fullName evidence="3">Crp-like helix-turn-helix domain-containing protein</fullName>
    </recommendedName>
</protein>
<dbReference type="RefSeq" id="WP_244537410.1">
    <property type="nucleotide sequence ID" value="NZ_FOTK01000071.1"/>
</dbReference>
<accession>A0A1I4UII8</accession>
<sequence>MTGALRVLAESGFVRKHRGSVEIIGRGGLLDLAGESYGVAEAECARLIKGRFEPNI</sequence>
<proteinExistence type="predicted"/>
<organism evidence="1 2">
    <name type="scientific">Methylobacterium pseudosasicola</name>
    <dbReference type="NCBI Taxonomy" id="582667"/>
    <lineage>
        <taxon>Bacteria</taxon>
        <taxon>Pseudomonadati</taxon>
        <taxon>Pseudomonadota</taxon>
        <taxon>Alphaproteobacteria</taxon>
        <taxon>Hyphomicrobiales</taxon>
        <taxon>Methylobacteriaceae</taxon>
        <taxon>Methylobacterium</taxon>
    </lineage>
</organism>
<evidence type="ECO:0008006" key="3">
    <source>
        <dbReference type="Google" id="ProtNLM"/>
    </source>
</evidence>
<evidence type="ECO:0000313" key="1">
    <source>
        <dbReference type="EMBL" id="SFM88701.1"/>
    </source>
</evidence>